<evidence type="ECO:0000256" key="1">
    <source>
        <dbReference type="SAM" id="SignalP"/>
    </source>
</evidence>
<evidence type="ECO:0008006" key="4">
    <source>
        <dbReference type="Google" id="ProtNLM"/>
    </source>
</evidence>
<protein>
    <recommendedName>
        <fullName evidence="4">NlpE C-terminal OB domain-containing protein</fullName>
    </recommendedName>
</protein>
<name>A0ABZ0GRA1_9GAMM</name>
<evidence type="ECO:0000313" key="2">
    <source>
        <dbReference type="EMBL" id="WOH38325.1"/>
    </source>
</evidence>
<feature type="chain" id="PRO_5046645134" description="NlpE C-terminal OB domain-containing protein" evidence="1">
    <location>
        <begin position="21"/>
        <end position="118"/>
    </location>
</feature>
<keyword evidence="3" id="KW-1185">Reference proteome</keyword>
<keyword evidence="1" id="KW-0732">Signal</keyword>
<dbReference type="InterPro" id="IPR038139">
    <property type="entry name" value="NlpE_C_sf"/>
</dbReference>
<proteinExistence type="predicted"/>
<sequence>MIKFIPFFYLTIVFTNNALANTEQVYKGIYTWGPEVHSFKPCDSTTDYWVSFDWAGIEMQRYYKANKTNPYQAMYIEFRGQILNEKVDGFANDYAGLIRISEVNRYSFELPSKCTITK</sequence>
<dbReference type="Proteomes" id="UP001301442">
    <property type="component" value="Chromosome"/>
</dbReference>
<dbReference type="RefSeq" id="WP_348397097.1">
    <property type="nucleotide sequence ID" value="NZ_CP136600.1"/>
</dbReference>
<accession>A0ABZ0GRA1</accession>
<reference evidence="2 3" key="1">
    <citation type="submission" date="2023-09" db="EMBL/GenBank/DDBJ databases">
        <authorList>
            <person name="Qi X."/>
        </authorList>
    </citation>
    <scope>NUCLEOTIDE SEQUENCE [LARGE SCALE GENOMIC DNA]</scope>
    <source>
        <strain evidence="2 3">S1-1</strain>
    </source>
</reference>
<gene>
    <name evidence="2" type="ORF">RI844_03570</name>
</gene>
<dbReference type="EMBL" id="CP136600">
    <property type="protein sequence ID" value="WOH38325.1"/>
    <property type="molecule type" value="Genomic_DNA"/>
</dbReference>
<dbReference type="Gene3D" id="2.40.50.540">
    <property type="match status" value="1"/>
</dbReference>
<organism evidence="2 3">
    <name type="scientific">Thalassotalea fonticola</name>
    <dbReference type="NCBI Taxonomy" id="3065649"/>
    <lineage>
        <taxon>Bacteria</taxon>
        <taxon>Pseudomonadati</taxon>
        <taxon>Pseudomonadota</taxon>
        <taxon>Gammaproteobacteria</taxon>
        <taxon>Alteromonadales</taxon>
        <taxon>Colwelliaceae</taxon>
        <taxon>Thalassotalea</taxon>
    </lineage>
</organism>
<feature type="signal peptide" evidence="1">
    <location>
        <begin position="1"/>
        <end position="20"/>
    </location>
</feature>
<evidence type="ECO:0000313" key="3">
    <source>
        <dbReference type="Proteomes" id="UP001301442"/>
    </source>
</evidence>